<evidence type="ECO:0000313" key="5">
    <source>
        <dbReference type="Proteomes" id="UP000268291"/>
    </source>
</evidence>
<dbReference type="RefSeq" id="WP_127054466.1">
    <property type="nucleotide sequence ID" value="NZ_PYAU01000001.1"/>
</dbReference>
<reference evidence="3 5" key="2">
    <citation type="submission" date="2018-12" db="EMBL/GenBank/DDBJ databases">
        <authorList>
            <person name="hu s."/>
            <person name="Xu Y."/>
            <person name="Xu B."/>
            <person name="Li F."/>
        </authorList>
    </citation>
    <scope>NUCLEOTIDE SEQUENCE [LARGE SCALE GENOMIC DNA]</scope>
    <source>
        <strain evidence="3 5">KSW2-17</strain>
    </source>
</reference>
<keyword evidence="5" id="KW-1185">Reference proteome</keyword>
<name>A0A2P8GTU3_9MICO</name>
<accession>A0A2P8GTU3</accession>
<gene>
    <name evidence="2" type="ORF">CLV49_0991</name>
    <name evidence="3" type="ORF">ELQ93_13990</name>
</gene>
<dbReference type="OrthoDB" id="10004232at2"/>
<dbReference type="AlphaFoldDB" id="A0A2P8GTU3"/>
<keyword evidence="1" id="KW-1133">Transmembrane helix</keyword>
<proteinExistence type="predicted"/>
<evidence type="ECO:0000313" key="2">
    <source>
        <dbReference type="EMBL" id="PSL37384.1"/>
    </source>
</evidence>
<protein>
    <submittedName>
        <fullName evidence="2">Uncharacterized protein</fullName>
    </submittedName>
</protein>
<sequence length="89" mass="9300">MTRRPRPAARAAVFGALAAVVVTVLLFPFVSGGWCADATDPDASVCGTFQRSIVGIDTSIWFWLGGLAVVGFFTVLAINRTATGQPPTS</sequence>
<dbReference type="EMBL" id="PYAU01000001">
    <property type="protein sequence ID" value="PSL37384.1"/>
    <property type="molecule type" value="Genomic_DNA"/>
</dbReference>
<evidence type="ECO:0000256" key="1">
    <source>
        <dbReference type="SAM" id="Phobius"/>
    </source>
</evidence>
<evidence type="ECO:0000313" key="3">
    <source>
        <dbReference type="EMBL" id="RUQ84703.1"/>
    </source>
</evidence>
<keyword evidence="1" id="KW-0472">Membrane</keyword>
<dbReference type="EMBL" id="RZGY01000002">
    <property type="protein sequence ID" value="RUQ84703.1"/>
    <property type="molecule type" value="Genomic_DNA"/>
</dbReference>
<dbReference type="Proteomes" id="UP000268291">
    <property type="component" value="Unassembled WGS sequence"/>
</dbReference>
<evidence type="ECO:0000313" key="4">
    <source>
        <dbReference type="Proteomes" id="UP000241203"/>
    </source>
</evidence>
<reference evidence="2 4" key="1">
    <citation type="submission" date="2018-03" db="EMBL/GenBank/DDBJ databases">
        <title>Genomic Encyclopedia of Archaeal and Bacterial Type Strains, Phase II (KMG-II): from individual species to whole genera.</title>
        <authorList>
            <person name="Goeker M."/>
        </authorList>
    </citation>
    <scope>NUCLEOTIDE SEQUENCE [LARGE SCALE GENOMIC DNA]</scope>
    <source>
        <strain evidence="2 4">DSM 21548</strain>
    </source>
</reference>
<feature type="transmembrane region" description="Helical" evidence="1">
    <location>
        <begin position="59"/>
        <end position="78"/>
    </location>
</feature>
<organism evidence="2 4">
    <name type="scientific">Labedella gwakjiensis</name>
    <dbReference type="NCBI Taxonomy" id="390269"/>
    <lineage>
        <taxon>Bacteria</taxon>
        <taxon>Bacillati</taxon>
        <taxon>Actinomycetota</taxon>
        <taxon>Actinomycetes</taxon>
        <taxon>Micrococcales</taxon>
        <taxon>Microbacteriaceae</taxon>
        <taxon>Labedella</taxon>
    </lineage>
</organism>
<keyword evidence="1" id="KW-0812">Transmembrane</keyword>
<comment type="caution">
    <text evidence="2">The sequence shown here is derived from an EMBL/GenBank/DDBJ whole genome shotgun (WGS) entry which is preliminary data.</text>
</comment>
<dbReference type="Proteomes" id="UP000241203">
    <property type="component" value="Unassembled WGS sequence"/>
</dbReference>